<feature type="non-terminal residue" evidence="1">
    <location>
        <position position="1"/>
    </location>
</feature>
<proteinExistence type="predicted"/>
<protein>
    <submittedName>
        <fullName evidence="1">Uncharacterized protein</fullName>
    </submittedName>
</protein>
<comment type="caution">
    <text evidence="1">The sequence shown here is derived from an EMBL/GenBank/DDBJ whole genome shotgun (WGS) entry which is preliminary data.</text>
</comment>
<evidence type="ECO:0000313" key="2">
    <source>
        <dbReference type="Proteomes" id="UP000663844"/>
    </source>
</evidence>
<gene>
    <name evidence="1" type="ORF">OXD698_LOCUS53412</name>
</gene>
<dbReference type="Proteomes" id="UP000663844">
    <property type="component" value="Unassembled WGS sequence"/>
</dbReference>
<dbReference type="AlphaFoldDB" id="A0A820R9G8"/>
<feature type="non-terminal residue" evidence="1">
    <location>
        <position position="116"/>
    </location>
</feature>
<dbReference type="EMBL" id="CAJOAZ010030586">
    <property type="protein sequence ID" value="CAF4434062.1"/>
    <property type="molecule type" value="Genomic_DNA"/>
</dbReference>
<evidence type="ECO:0000313" key="1">
    <source>
        <dbReference type="EMBL" id="CAF4434062.1"/>
    </source>
</evidence>
<sequence length="116" mass="13065">NKIYFRLKVNSNDDQPQHEVDTYVTPITPTCQPGTFGAIEPTMAEVSSDFIIPQSEYKWNQIIELQLPDGKKMIVDRTTWVTNPADKTPTIYRLDTQLLIPLSPMGRTGVRGRGAS</sequence>
<name>A0A820R9G8_9BILA</name>
<accession>A0A820R9G8</accession>
<reference evidence="1" key="1">
    <citation type="submission" date="2021-02" db="EMBL/GenBank/DDBJ databases">
        <authorList>
            <person name="Nowell W R."/>
        </authorList>
    </citation>
    <scope>NUCLEOTIDE SEQUENCE</scope>
</reference>
<organism evidence="1 2">
    <name type="scientific">Adineta steineri</name>
    <dbReference type="NCBI Taxonomy" id="433720"/>
    <lineage>
        <taxon>Eukaryota</taxon>
        <taxon>Metazoa</taxon>
        <taxon>Spiralia</taxon>
        <taxon>Gnathifera</taxon>
        <taxon>Rotifera</taxon>
        <taxon>Eurotatoria</taxon>
        <taxon>Bdelloidea</taxon>
        <taxon>Adinetida</taxon>
        <taxon>Adinetidae</taxon>
        <taxon>Adineta</taxon>
    </lineage>
</organism>